<comment type="caution">
    <text evidence="1">The sequence shown here is derived from an EMBL/GenBank/DDBJ whole genome shotgun (WGS) entry which is preliminary data.</text>
</comment>
<accession>A0A5B0R028</accession>
<name>A0A5B0R028_PUCGR</name>
<dbReference type="AlphaFoldDB" id="A0A5B0R028"/>
<dbReference type="EMBL" id="VDEP01000246">
    <property type="protein sequence ID" value="KAA1118633.1"/>
    <property type="molecule type" value="Genomic_DNA"/>
</dbReference>
<reference evidence="1 2" key="1">
    <citation type="submission" date="2019-05" db="EMBL/GenBank/DDBJ databases">
        <title>Emergence of the Ug99 lineage of the wheat stem rust pathogen through somatic hybridization.</title>
        <authorList>
            <person name="Li F."/>
            <person name="Upadhyaya N.M."/>
            <person name="Sperschneider J."/>
            <person name="Matny O."/>
            <person name="Nguyen-Phuc H."/>
            <person name="Mago R."/>
            <person name="Raley C."/>
            <person name="Miller M.E."/>
            <person name="Silverstein K.A.T."/>
            <person name="Henningsen E."/>
            <person name="Hirsch C.D."/>
            <person name="Visser B."/>
            <person name="Pretorius Z.A."/>
            <person name="Steffenson B.J."/>
            <person name="Schwessinger B."/>
            <person name="Dodds P.N."/>
            <person name="Figueroa M."/>
        </authorList>
    </citation>
    <scope>NUCLEOTIDE SEQUENCE [LARGE SCALE GENOMIC DNA]</scope>
    <source>
        <strain evidence="1 2">Ug99</strain>
    </source>
</reference>
<sequence>MSCSALSKSSPFVRLSHRCDMCQNIIGTFGGFFVAASSSLLDAFRIRSTRVLFLVGKTALWYTCQAFNPATYLRSDSEEIFPAFEETAFLPAQMQNSSSIASVIGKRNKDIPACF</sequence>
<protein>
    <submittedName>
        <fullName evidence="1">Uncharacterized protein</fullName>
    </submittedName>
</protein>
<evidence type="ECO:0000313" key="2">
    <source>
        <dbReference type="Proteomes" id="UP000325313"/>
    </source>
</evidence>
<dbReference type="Proteomes" id="UP000325313">
    <property type="component" value="Unassembled WGS sequence"/>
</dbReference>
<gene>
    <name evidence="1" type="ORF">PGTUg99_007703</name>
</gene>
<evidence type="ECO:0000313" key="1">
    <source>
        <dbReference type="EMBL" id="KAA1118633.1"/>
    </source>
</evidence>
<organism evidence="1 2">
    <name type="scientific">Puccinia graminis f. sp. tritici</name>
    <dbReference type="NCBI Taxonomy" id="56615"/>
    <lineage>
        <taxon>Eukaryota</taxon>
        <taxon>Fungi</taxon>
        <taxon>Dikarya</taxon>
        <taxon>Basidiomycota</taxon>
        <taxon>Pucciniomycotina</taxon>
        <taxon>Pucciniomycetes</taxon>
        <taxon>Pucciniales</taxon>
        <taxon>Pucciniaceae</taxon>
        <taxon>Puccinia</taxon>
    </lineage>
</organism>
<proteinExistence type="predicted"/>